<keyword evidence="4 5" id="KW-0539">Nucleus</keyword>
<keyword evidence="2 5" id="KW-0238">DNA-binding</keyword>
<feature type="compositionally biased region" description="Low complexity" evidence="7">
    <location>
        <begin position="8"/>
        <end position="30"/>
    </location>
</feature>
<feature type="region of interest" description="Disordered" evidence="7">
    <location>
        <begin position="294"/>
        <end position="323"/>
    </location>
</feature>
<evidence type="ECO:0000256" key="3">
    <source>
        <dbReference type="ARBA" id="ARBA00023155"/>
    </source>
</evidence>
<evidence type="ECO:0000313" key="9">
    <source>
        <dbReference type="EMBL" id="KAK5290094.1"/>
    </source>
</evidence>
<proteinExistence type="predicted"/>
<accession>A0ABR0M792</accession>
<dbReference type="PROSITE" id="PS50071">
    <property type="entry name" value="HOMEOBOX_2"/>
    <property type="match status" value="1"/>
</dbReference>
<comment type="caution">
    <text evidence="9">The sequence shown here is derived from an EMBL/GenBank/DDBJ whole genome shotgun (WGS) entry which is preliminary data.</text>
</comment>
<feature type="domain" description="Homeobox" evidence="8">
    <location>
        <begin position="97"/>
        <end position="150"/>
    </location>
</feature>
<evidence type="ECO:0000256" key="4">
    <source>
        <dbReference type="ARBA" id="ARBA00023242"/>
    </source>
</evidence>
<gene>
    <name evidence="9" type="primary">YOX1</name>
    <name evidence="9" type="ORF">LTR16_002759</name>
</gene>
<evidence type="ECO:0000256" key="1">
    <source>
        <dbReference type="ARBA" id="ARBA00004123"/>
    </source>
</evidence>
<feature type="compositionally biased region" description="Acidic residues" evidence="7">
    <location>
        <begin position="575"/>
        <end position="588"/>
    </location>
</feature>
<feature type="compositionally biased region" description="Polar residues" evidence="7">
    <location>
        <begin position="199"/>
        <end position="211"/>
    </location>
</feature>
<dbReference type="InterPro" id="IPR051775">
    <property type="entry name" value="Homeobox_domain"/>
</dbReference>
<protein>
    <submittedName>
        <fullName evidence="9">Homeobox protein yox1</fullName>
    </submittedName>
</protein>
<keyword evidence="10" id="KW-1185">Reference proteome</keyword>
<organism evidence="9 10">
    <name type="scientific">Cryomyces antarcticus</name>
    <dbReference type="NCBI Taxonomy" id="329879"/>
    <lineage>
        <taxon>Eukaryota</taxon>
        <taxon>Fungi</taxon>
        <taxon>Dikarya</taxon>
        <taxon>Ascomycota</taxon>
        <taxon>Pezizomycotina</taxon>
        <taxon>Dothideomycetes</taxon>
        <taxon>Dothideomycetes incertae sedis</taxon>
        <taxon>Cryomyces</taxon>
    </lineage>
</organism>
<feature type="compositionally biased region" description="Low complexity" evidence="7">
    <location>
        <begin position="226"/>
        <end position="239"/>
    </location>
</feature>
<feature type="region of interest" description="Disordered" evidence="7">
    <location>
        <begin position="1"/>
        <end position="63"/>
    </location>
</feature>
<dbReference type="InterPro" id="IPR001356">
    <property type="entry name" value="HD"/>
</dbReference>
<evidence type="ECO:0000313" key="10">
    <source>
        <dbReference type="Proteomes" id="UP001357485"/>
    </source>
</evidence>
<evidence type="ECO:0000256" key="2">
    <source>
        <dbReference type="ARBA" id="ARBA00023125"/>
    </source>
</evidence>
<name>A0ABR0M792_9PEZI</name>
<dbReference type="InterPro" id="IPR017970">
    <property type="entry name" value="Homeobox_CS"/>
</dbReference>
<dbReference type="InterPro" id="IPR009057">
    <property type="entry name" value="Homeodomain-like_sf"/>
</dbReference>
<evidence type="ECO:0000256" key="6">
    <source>
        <dbReference type="RuleBase" id="RU000682"/>
    </source>
</evidence>
<comment type="subcellular location">
    <subcellularLocation>
        <location evidence="1 5 6">Nucleus</location>
    </subcellularLocation>
</comment>
<evidence type="ECO:0000256" key="5">
    <source>
        <dbReference type="PROSITE-ProRule" id="PRU00108"/>
    </source>
</evidence>
<dbReference type="PANTHER" id="PTHR24323">
    <property type="entry name" value="CEH-10 HOMEODOMAIN-CONTAINING HOMOLOG"/>
    <property type="match status" value="1"/>
</dbReference>
<dbReference type="EMBL" id="JAVRRA010000237">
    <property type="protein sequence ID" value="KAK5290094.1"/>
    <property type="molecule type" value="Genomic_DNA"/>
</dbReference>
<evidence type="ECO:0000256" key="7">
    <source>
        <dbReference type="SAM" id="MobiDB-lite"/>
    </source>
</evidence>
<feature type="compositionally biased region" description="Polar residues" evidence="7">
    <location>
        <begin position="545"/>
        <end position="554"/>
    </location>
</feature>
<dbReference type="Proteomes" id="UP001357485">
    <property type="component" value="Unassembled WGS sequence"/>
</dbReference>
<feature type="region of interest" description="Disordered" evidence="7">
    <location>
        <begin position="451"/>
        <end position="608"/>
    </location>
</feature>
<keyword evidence="3 5" id="KW-0371">Homeobox</keyword>
<feature type="DNA-binding region" description="Homeobox" evidence="5">
    <location>
        <begin position="99"/>
        <end position="151"/>
    </location>
</feature>
<dbReference type="SUPFAM" id="SSF46689">
    <property type="entry name" value="Homeodomain-like"/>
    <property type="match status" value="1"/>
</dbReference>
<evidence type="ECO:0000259" key="8">
    <source>
        <dbReference type="PROSITE" id="PS50071"/>
    </source>
</evidence>
<sequence length="627" mass="68268">MGDSVLDPAASSADAKSPPTTSSPTEASYAFLVHSQETLPNNLPPDVDNKPLARQKRRRTRYDNAFPQYRLQPDASIYNAGKQLKYMQLLQIADHSTSHSPEDQATLEAEFLRNSKPDKAARMEIVEKVALGEKEVQIWFQNRRQNSRRKSRPLLPHEIPGLRSSFVDASFETGPSQPSSSESQEEGGSGPSQGGQPPTHTDPSLATTLSAPGSLEDALQMDRNMPPSSSSPTTAQTSQDITAGRMSFETAITATQQPSSSQGADQISSSQPGYLANRRSALARQNSNTALDTLVAGGVPTNTGREPRTLKKTPSSVRLSMTSDGAAKVILNDESSPSPPRSQPILMAPVERSGELRRSHSAVGLNDKFRQAQSDPSTRALRRAGSGRSRDSRAWEFWCDKDARSALEEKAHQEQSGSAADAIGLIRSNSGRGVLAPNPSKRNSHLTRNAANRLRTGTDELLSRSTPGAGRLQSKTTSIAKALVKSASPKKRKRAGSAEEDVEVSNNESDKENWIPGKQNVQRRRILPPAQPDKRGRQVLGENHQIPSQSSSLGTLMRREKLRKSPLKNQGLRDESDENVNPENDDEIATFMGKTRRSDSESTSFSGVEDLDCVQGLLSLSQGDWKR</sequence>
<dbReference type="Pfam" id="PF00046">
    <property type="entry name" value="Homeodomain"/>
    <property type="match status" value="1"/>
</dbReference>
<feature type="region of interest" description="Disordered" evidence="7">
    <location>
        <begin position="352"/>
        <end position="387"/>
    </location>
</feature>
<dbReference type="Gene3D" id="1.10.10.60">
    <property type="entry name" value="Homeodomain-like"/>
    <property type="match status" value="1"/>
</dbReference>
<dbReference type="PANTHER" id="PTHR24323:SF7">
    <property type="entry name" value="HOMEOBOX DOMAIN-CONTAINING PROTEIN"/>
    <property type="match status" value="1"/>
</dbReference>
<dbReference type="GO" id="GO:0003677">
    <property type="term" value="F:DNA binding"/>
    <property type="evidence" value="ECO:0007669"/>
    <property type="project" value="UniProtKB-KW"/>
</dbReference>
<dbReference type="PROSITE" id="PS00027">
    <property type="entry name" value="HOMEOBOX_1"/>
    <property type="match status" value="1"/>
</dbReference>
<feature type="region of interest" description="Disordered" evidence="7">
    <location>
        <begin position="168"/>
        <end position="240"/>
    </location>
</feature>
<dbReference type="SMART" id="SM00389">
    <property type="entry name" value="HOX"/>
    <property type="match status" value="1"/>
</dbReference>
<feature type="compositionally biased region" description="Polar residues" evidence="7">
    <location>
        <begin position="312"/>
        <end position="323"/>
    </location>
</feature>
<reference evidence="9 10" key="1">
    <citation type="submission" date="2023-08" db="EMBL/GenBank/DDBJ databases">
        <title>Black Yeasts Isolated from many extreme environments.</title>
        <authorList>
            <person name="Coleine C."/>
            <person name="Stajich J.E."/>
            <person name="Selbmann L."/>
        </authorList>
    </citation>
    <scope>NUCLEOTIDE SEQUENCE [LARGE SCALE GENOMIC DNA]</scope>
    <source>
        <strain evidence="9 10">CCFEE 536</strain>
    </source>
</reference>
<dbReference type="CDD" id="cd00086">
    <property type="entry name" value="homeodomain"/>
    <property type="match status" value="1"/>
</dbReference>